<keyword evidence="7" id="KW-0732">Signal</keyword>
<feature type="transmembrane region" description="Helical" evidence="6">
    <location>
        <begin position="30"/>
        <end position="49"/>
    </location>
</feature>
<organism evidence="9">
    <name type="scientific">Aureoumbra lagunensis</name>
    <dbReference type="NCBI Taxonomy" id="44058"/>
    <lineage>
        <taxon>Eukaryota</taxon>
        <taxon>Sar</taxon>
        <taxon>Stramenopiles</taxon>
        <taxon>Ochrophyta</taxon>
        <taxon>Pelagophyceae</taxon>
        <taxon>Pelagomonadales</taxon>
        <taxon>Aureoumbra</taxon>
    </lineage>
</organism>
<dbReference type="InterPro" id="IPR004853">
    <property type="entry name" value="Sugar_P_trans_dom"/>
</dbReference>
<evidence type="ECO:0000256" key="6">
    <source>
        <dbReference type="SAM" id="Phobius"/>
    </source>
</evidence>
<keyword evidence="4 6" id="KW-0472">Membrane</keyword>
<sequence length="326" mass="34830">MNLWLVCLLFGWYASNSVFAVLNKEALKAFAFPWVVSWLQLVAGVMVIVPRWIVTRSMPKLDIVFVTKKFGPMAILHATGHMLQVAAAGSGSVFMANVVKATEPIIGTLVAVVATGTTPKLSTTLSLIPIALGVGIAGYKPGAIELFSFSSLASFLSCFVFALAKVLAKNLMTPQMKRERRLDAANNYALLTCCSTIVLTLPALLLQGIPALATAKKLTQNSSILRNIFISGAAYFYSNNCSFQVLDLTGPVTQAVANAAKRVFVLGAAVIFLGEPITTQKLFGSALALIGVLLYGLSKTNTREKKSSNTEAKEMSNGNSSSIKRN</sequence>
<dbReference type="SUPFAM" id="SSF103481">
    <property type="entry name" value="Multidrug resistance efflux transporter EmrE"/>
    <property type="match status" value="1"/>
</dbReference>
<feature type="region of interest" description="Disordered" evidence="5">
    <location>
        <begin position="305"/>
        <end position="326"/>
    </location>
</feature>
<dbReference type="Pfam" id="PF03151">
    <property type="entry name" value="TPT"/>
    <property type="match status" value="1"/>
</dbReference>
<evidence type="ECO:0000259" key="8">
    <source>
        <dbReference type="Pfam" id="PF03151"/>
    </source>
</evidence>
<feature type="compositionally biased region" description="Polar residues" evidence="5">
    <location>
        <begin position="316"/>
        <end position="326"/>
    </location>
</feature>
<proteinExistence type="predicted"/>
<keyword evidence="3 6" id="KW-1133">Transmembrane helix</keyword>
<name>A0A7S3K0C7_9STRA</name>
<evidence type="ECO:0000256" key="5">
    <source>
        <dbReference type="SAM" id="MobiDB-lite"/>
    </source>
</evidence>
<evidence type="ECO:0000256" key="4">
    <source>
        <dbReference type="ARBA" id="ARBA00023136"/>
    </source>
</evidence>
<feature type="domain" description="Sugar phosphate transporter" evidence="8">
    <location>
        <begin position="6"/>
        <end position="295"/>
    </location>
</feature>
<evidence type="ECO:0000313" key="9">
    <source>
        <dbReference type="EMBL" id="CAE0368829.1"/>
    </source>
</evidence>
<accession>A0A7S3K0C7</accession>
<feature type="transmembrane region" description="Helical" evidence="6">
    <location>
        <begin position="188"/>
        <end position="209"/>
    </location>
</feature>
<keyword evidence="2 6" id="KW-0812">Transmembrane</keyword>
<comment type="subcellular location">
    <subcellularLocation>
        <location evidence="1">Membrane</location>
        <topology evidence="1">Multi-pass membrane protein</topology>
    </subcellularLocation>
</comment>
<gene>
    <name evidence="9" type="ORF">ALAG00032_LOCUS9592</name>
</gene>
<evidence type="ECO:0000256" key="7">
    <source>
        <dbReference type="SAM" id="SignalP"/>
    </source>
</evidence>
<feature type="chain" id="PRO_5031159400" description="Sugar phosphate transporter domain-containing protein" evidence="7">
    <location>
        <begin position="21"/>
        <end position="326"/>
    </location>
</feature>
<evidence type="ECO:0000256" key="2">
    <source>
        <dbReference type="ARBA" id="ARBA00022692"/>
    </source>
</evidence>
<feature type="transmembrane region" description="Helical" evidence="6">
    <location>
        <begin position="282"/>
        <end position="298"/>
    </location>
</feature>
<evidence type="ECO:0000256" key="1">
    <source>
        <dbReference type="ARBA" id="ARBA00004141"/>
    </source>
</evidence>
<dbReference type="InterPro" id="IPR050186">
    <property type="entry name" value="TPT_transporter"/>
</dbReference>
<reference evidence="9" key="1">
    <citation type="submission" date="2021-01" db="EMBL/GenBank/DDBJ databases">
        <authorList>
            <person name="Corre E."/>
            <person name="Pelletier E."/>
            <person name="Niang G."/>
            <person name="Scheremetjew M."/>
            <person name="Finn R."/>
            <person name="Kale V."/>
            <person name="Holt S."/>
            <person name="Cochrane G."/>
            <person name="Meng A."/>
            <person name="Brown T."/>
            <person name="Cohen L."/>
        </authorList>
    </citation>
    <scope>NUCLEOTIDE SEQUENCE</scope>
    <source>
        <strain evidence="9">CCMP1510</strain>
    </source>
</reference>
<dbReference type="PANTHER" id="PTHR11132">
    <property type="entry name" value="SOLUTE CARRIER FAMILY 35"/>
    <property type="match status" value="1"/>
</dbReference>
<dbReference type="InterPro" id="IPR037185">
    <property type="entry name" value="EmrE-like"/>
</dbReference>
<dbReference type="EMBL" id="HBIJ01014288">
    <property type="protein sequence ID" value="CAE0368829.1"/>
    <property type="molecule type" value="Transcribed_RNA"/>
</dbReference>
<dbReference type="AlphaFoldDB" id="A0A7S3K0C7"/>
<feature type="signal peptide" evidence="7">
    <location>
        <begin position="1"/>
        <end position="20"/>
    </location>
</feature>
<dbReference type="GO" id="GO:0016020">
    <property type="term" value="C:membrane"/>
    <property type="evidence" value="ECO:0007669"/>
    <property type="project" value="UniProtKB-SubCell"/>
</dbReference>
<feature type="transmembrane region" description="Helical" evidence="6">
    <location>
        <begin position="70"/>
        <end position="88"/>
    </location>
</feature>
<protein>
    <recommendedName>
        <fullName evidence="8">Sugar phosphate transporter domain-containing protein</fullName>
    </recommendedName>
</protein>
<feature type="transmembrane region" description="Helical" evidence="6">
    <location>
        <begin position="146"/>
        <end position="167"/>
    </location>
</feature>
<dbReference type="Gene3D" id="1.10.3730.20">
    <property type="match status" value="1"/>
</dbReference>
<feature type="compositionally biased region" description="Basic and acidic residues" evidence="5">
    <location>
        <begin position="305"/>
        <end position="314"/>
    </location>
</feature>
<evidence type="ECO:0000256" key="3">
    <source>
        <dbReference type="ARBA" id="ARBA00022989"/>
    </source>
</evidence>